<evidence type="ECO:0000313" key="3">
    <source>
        <dbReference type="Proteomes" id="UP000238348"/>
    </source>
</evidence>
<evidence type="ECO:0000313" key="2">
    <source>
        <dbReference type="EMBL" id="AUX45940.1"/>
    </source>
</evidence>
<reference evidence="2 3" key="1">
    <citation type="submission" date="2015-09" db="EMBL/GenBank/DDBJ databases">
        <title>Sorangium comparison.</title>
        <authorList>
            <person name="Zaburannyi N."/>
            <person name="Bunk B."/>
            <person name="Overmann J."/>
            <person name="Mueller R."/>
        </authorList>
    </citation>
    <scope>NUCLEOTIDE SEQUENCE [LARGE SCALE GENOMIC DNA]</scope>
    <source>
        <strain evidence="2 3">So ce26</strain>
    </source>
</reference>
<sequence length="150" mass="16280">MLLARGVESSEPWEPREVRGAVRVLAIAPGSDERALAALREALAESVASGDVEWLDPIAGPDISPRVLFDRLRRGKTPHVVHFLGHGGVDLSGKPVLRMADDEDGEEVWVTAEALGRELSASFYDELRLVVLEACEGAKAGALRMRRSAR</sequence>
<name>A0A2L0F311_SORCE</name>
<dbReference type="AlphaFoldDB" id="A0A2L0F311"/>
<dbReference type="InterPro" id="IPR024983">
    <property type="entry name" value="CHAT_dom"/>
</dbReference>
<dbReference type="EMBL" id="CP012673">
    <property type="protein sequence ID" value="AUX45940.1"/>
    <property type="molecule type" value="Genomic_DNA"/>
</dbReference>
<dbReference type="Proteomes" id="UP000238348">
    <property type="component" value="Chromosome"/>
</dbReference>
<dbReference type="Pfam" id="PF12770">
    <property type="entry name" value="CHAT"/>
    <property type="match status" value="1"/>
</dbReference>
<proteinExistence type="predicted"/>
<gene>
    <name evidence="2" type="ORF">SOCE26_074420</name>
</gene>
<accession>A0A2L0F311</accession>
<feature type="domain" description="CHAT" evidence="1">
    <location>
        <begin position="36"/>
        <end position="138"/>
    </location>
</feature>
<dbReference type="RefSeq" id="WP_234022781.1">
    <property type="nucleotide sequence ID" value="NZ_CP012673.1"/>
</dbReference>
<protein>
    <recommendedName>
        <fullName evidence="1">CHAT domain-containing protein</fullName>
    </recommendedName>
</protein>
<organism evidence="2 3">
    <name type="scientific">Sorangium cellulosum</name>
    <name type="common">Polyangium cellulosum</name>
    <dbReference type="NCBI Taxonomy" id="56"/>
    <lineage>
        <taxon>Bacteria</taxon>
        <taxon>Pseudomonadati</taxon>
        <taxon>Myxococcota</taxon>
        <taxon>Polyangia</taxon>
        <taxon>Polyangiales</taxon>
        <taxon>Polyangiaceae</taxon>
        <taxon>Sorangium</taxon>
    </lineage>
</organism>
<evidence type="ECO:0000259" key="1">
    <source>
        <dbReference type="Pfam" id="PF12770"/>
    </source>
</evidence>